<organism evidence="2">
    <name type="scientific">marine metagenome</name>
    <dbReference type="NCBI Taxonomy" id="408172"/>
    <lineage>
        <taxon>unclassified sequences</taxon>
        <taxon>metagenomes</taxon>
        <taxon>ecological metagenomes</taxon>
    </lineage>
</organism>
<evidence type="ECO:0000313" key="2">
    <source>
        <dbReference type="EMBL" id="SVB97694.1"/>
    </source>
</evidence>
<accession>A0A382IDA2</accession>
<reference evidence="2" key="1">
    <citation type="submission" date="2018-05" db="EMBL/GenBank/DDBJ databases">
        <authorList>
            <person name="Lanie J.A."/>
            <person name="Ng W.-L."/>
            <person name="Kazmierczak K.M."/>
            <person name="Andrzejewski T.M."/>
            <person name="Davidsen T.M."/>
            <person name="Wayne K.J."/>
            <person name="Tettelin H."/>
            <person name="Glass J.I."/>
            <person name="Rusch D."/>
            <person name="Podicherti R."/>
            <person name="Tsui H.-C.T."/>
            <person name="Winkler M.E."/>
        </authorList>
    </citation>
    <scope>NUCLEOTIDE SEQUENCE</scope>
</reference>
<feature type="non-terminal residue" evidence="2">
    <location>
        <position position="287"/>
    </location>
</feature>
<dbReference type="EMBL" id="UINC01066709">
    <property type="protein sequence ID" value="SVB97694.1"/>
    <property type="molecule type" value="Genomic_DNA"/>
</dbReference>
<feature type="region of interest" description="Disordered" evidence="1">
    <location>
        <begin position="79"/>
        <end position="128"/>
    </location>
</feature>
<proteinExistence type="predicted"/>
<gene>
    <name evidence="2" type="ORF">METZ01_LOCUS250548</name>
</gene>
<evidence type="ECO:0000256" key="1">
    <source>
        <dbReference type="SAM" id="MobiDB-lite"/>
    </source>
</evidence>
<sequence>MLQNQALIVALMMMVASPAVISSDEGQSAIDSLGLNPSEDLVYEPGLEDRKSMFDDSVADDSEIAEDCYTIDEWKKRLSESEWDEKDWEQDGDKYREDSGDGARGGDDRKEQKEDYNKETDKVADNVVDKDCFTEAEFDAYVSSIDSDRKDTDCLTVGDVKQKWAHFHDYDYDKDMQRESDRAEDRESDEDERDADDEDESDEEEDDEWREQDERDNLEVLFGELKEACENGDEEACLELRELIAELEMDRERDWDREQKDEDDSKCVGKHMMNHMKKIFSHDRAED</sequence>
<feature type="region of interest" description="Disordered" evidence="1">
    <location>
        <begin position="252"/>
        <end position="273"/>
    </location>
</feature>
<feature type="compositionally biased region" description="Basic and acidic residues" evidence="1">
    <location>
        <begin position="252"/>
        <end position="267"/>
    </location>
</feature>
<feature type="compositionally biased region" description="Acidic residues" evidence="1">
    <location>
        <begin position="186"/>
        <end position="211"/>
    </location>
</feature>
<protein>
    <submittedName>
        <fullName evidence="2">Uncharacterized protein</fullName>
    </submittedName>
</protein>
<feature type="region of interest" description="Disordered" evidence="1">
    <location>
        <begin position="172"/>
        <end position="217"/>
    </location>
</feature>
<dbReference type="AlphaFoldDB" id="A0A382IDA2"/>
<name>A0A382IDA2_9ZZZZ</name>
<feature type="compositionally biased region" description="Basic and acidic residues" evidence="1">
    <location>
        <begin position="89"/>
        <end position="128"/>
    </location>
</feature>
<feature type="compositionally biased region" description="Basic and acidic residues" evidence="1">
    <location>
        <begin position="172"/>
        <end position="185"/>
    </location>
</feature>